<gene>
    <name evidence="2" type="ORF">ACJMK2_035451</name>
</gene>
<evidence type="ECO:0000313" key="2">
    <source>
        <dbReference type="EMBL" id="KAL3877804.1"/>
    </source>
</evidence>
<evidence type="ECO:0000313" key="3">
    <source>
        <dbReference type="Proteomes" id="UP001634394"/>
    </source>
</evidence>
<protein>
    <submittedName>
        <fullName evidence="2">Uncharacterized protein</fullName>
    </submittedName>
</protein>
<sequence length="114" mass="12375">MKCHGLYLMASIVSCLMASLLFTAEAFVTDTSSGGNGSSLLLLMLFLFPFLRSNKKTVVAIESDHDFYNRVVCQTGTPAPNPNCLTCFDHSDATTCAADLNCVWNAKNNLCIPM</sequence>
<dbReference type="PROSITE" id="PS51257">
    <property type="entry name" value="PROKAR_LIPOPROTEIN"/>
    <property type="match status" value="1"/>
</dbReference>
<keyword evidence="3" id="KW-1185">Reference proteome</keyword>
<name>A0ABD3WV00_SINWO</name>
<organism evidence="2 3">
    <name type="scientific">Sinanodonta woodiana</name>
    <name type="common">Chinese pond mussel</name>
    <name type="synonym">Anodonta woodiana</name>
    <dbReference type="NCBI Taxonomy" id="1069815"/>
    <lineage>
        <taxon>Eukaryota</taxon>
        <taxon>Metazoa</taxon>
        <taxon>Spiralia</taxon>
        <taxon>Lophotrochozoa</taxon>
        <taxon>Mollusca</taxon>
        <taxon>Bivalvia</taxon>
        <taxon>Autobranchia</taxon>
        <taxon>Heteroconchia</taxon>
        <taxon>Palaeoheterodonta</taxon>
        <taxon>Unionida</taxon>
        <taxon>Unionoidea</taxon>
        <taxon>Unionidae</taxon>
        <taxon>Unioninae</taxon>
        <taxon>Sinanodonta</taxon>
    </lineage>
</organism>
<accession>A0ABD3WV00</accession>
<feature type="transmembrane region" description="Helical" evidence="1">
    <location>
        <begin position="34"/>
        <end position="51"/>
    </location>
</feature>
<dbReference type="Proteomes" id="UP001634394">
    <property type="component" value="Unassembled WGS sequence"/>
</dbReference>
<keyword evidence="1" id="KW-0472">Membrane</keyword>
<keyword evidence="1" id="KW-0812">Transmembrane</keyword>
<feature type="transmembrane region" description="Helical" evidence="1">
    <location>
        <begin position="7"/>
        <end position="28"/>
    </location>
</feature>
<keyword evidence="1" id="KW-1133">Transmembrane helix</keyword>
<comment type="caution">
    <text evidence="2">The sequence shown here is derived from an EMBL/GenBank/DDBJ whole genome shotgun (WGS) entry which is preliminary data.</text>
</comment>
<reference evidence="2 3" key="1">
    <citation type="submission" date="2024-11" db="EMBL/GenBank/DDBJ databases">
        <title>Chromosome-level genome assembly of the freshwater bivalve Anodonta woodiana.</title>
        <authorList>
            <person name="Chen X."/>
        </authorList>
    </citation>
    <scope>NUCLEOTIDE SEQUENCE [LARGE SCALE GENOMIC DNA]</scope>
    <source>
        <strain evidence="2">MN2024</strain>
        <tissue evidence="2">Gills</tissue>
    </source>
</reference>
<evidence type="ECO:0000256" key="1">
    <source>
        <dbReference type="SAM" id="Phobius"/>
    </source>
</evidence>
<dbReference type="EMBL" id="JBJQND010000005">
    <property type="protein sequence ID" value="KAL3877804.1"/>
    <property type="molecule type" value="Genomic_DNA"/>
</dbReference>
<proteinExistence type="predicted"/>
<dbReference type="AlphaFoldDB" id="A0ABD3WV00"/>